<protein>
    <submittedName>
        <fullName evidence="5">Helix-turn-helix transcriptional regulator</fullName>
    </submittedName>
</protein>
<dbReference type="EMBL" id="VDCQ01000056">
    <property type="protein sequence ID" value="TNJ62611.1"/>
    <property type="molecule type" value="Genomic_DNA"/>
</dbReference>
<keyword evidence="1" id="KW-0805">Transcription regulation</keyword>
<evidence type="ECO:0000313" key="5">
    <source>
        <dbReference type="EMBL" id="TNJ62611.1"/>
    </source>
</evidence>
<comment type="caution">
    <text evidence="5">The sequence shown here is derived from an EMBL/GenBank/DDBJ whole genome shotgun (WGS) entry which is preliminary data.</text>
</comment>
<keyword evidence="3" id="KW-0804">Transcription</keyword>
<dbReference type="PROSITE" id="PS51118">
    <property type="entry name" value="HTH_HXLR"/>
    <property type="match status" value="1"/>
</dbReference>
<proteinExistence type="predicted"/>
<dbReference type="InterPro" id="IPR002577">
    <property type="entry name" value="HTH_HxlR"/>
</dbReference>
<dbReference type="Proteomes" id="UP000307943">
    <property type="component" value="Unassembled WGS sequence"/>
</dbReference>
<dbReference type="OrthoDB" id="9791143at2"/>
<feature type="domain" description="HTH hxlR-type" evidence="4">
    <location>
        <begin position="8"/>
        <end position="108"/>
    </location>
</feature>
<dbReference type="AlphaFoldDB" id="A0A5C4T0N1"/>
<evidence type="ECO:0000256" key="3">
    <source>
        <dbReference type="ARBA" id="ARBA00023163"/>
    </source>
</evidence>
<evidence type="ECO:0000313" key="6">
    <source>
        <dbReference type="Proteomes" id="UP000307943"/>
    </source>
</evidence>
<evidence type="ECO:0000256" key="2">
    <source>
        <dbReference type="ARBA" id="ARBA00023125"/>
    </source>
</evidence>
<organism evidence="5 6">
    <name type="scientific">Paenibacillus hemerocallicola</name>
    <dbReference type="NCBI Taxonomy" id="1172614"/>
    <lineage>
        <taxon>Bacteria</taxon>
        <taxon>Bacillati</taxon>
        <taxon>Bacillota</taxon>
        <taxon>Bacilli</taxon>
        <taxon>Bacillales</taxon>
        <taxon>Paenibacillaceae</taxon>
        <taxon>Paenibacillus</taxon>
    </lineage>
</organism>
<gene>
    <name evidence="5" type="ORF">FE784_29805</name>
</gene>
<dbReference type="RefSeq" id="WP_139605905.1">
    <property type="nucleotide sequence ID" value="NZ_VDCQ01000056.1"/>
</dbReference>
<dbReference type="InterPro" id="IPR036390">
    <property type="entry name" value="WH_DNA-bd_sf"/>
</dbReference>
<keyword evidence="6" id="KW-1185">Reference proteome</keyword>
<accession>A0A5C4T0N1</accession>
<evidence type="ECO:0000256" key="1">
    <source>
        <dbReference type="ARBA" id="ARBA00023015"/>
    </source>
</evidence>
<dbReference type="PANTHER" id="PTHR33204:SF29">
    <property type="entry name" value="TRANSCRIPTIONAL REGULATOR"/>
    <property type="match status" value="1"/>
</dbReference>
<name>A0A5C4T0N1_9BACL</name>
<evidence type="ECO:0000259" key="4">
    <source>
        <dbReference type="PROSITE" id="PS51118"/>
    </source>
</evidence>
<dbReference type="PANTHER" id="PTHR33204">
    <property type="entry name" value="TRANSCRIPTIONAL REGULATOR, MARR FAMILY"/>
    <property type="match status" value="1"/>
</dbReference>
<dbReference type="Pfam" id="PF01638">
    <property type="entry name" value="HxlR"/>
    <property type="match status" value="1"/>
</dbReference>
<dbReference type="Gene3D" id="1.10.10.10">
    <property type="entry name" value="Winged helix-like DNA-binding domain superfamily/Winged helix DNA-binding domain"/>
    <property type="match status" value="1"/>
</dbReference>
<dbReference type="InterPro" id="IPR036388">
    <property type="entry name" value="WH-like_DNA-bd_sf"/>
</dbReference>
<dbReference type="SUPFAM" id="SSF46785">
    <property type="entry name" value="Winged helix' DNA-binding domain"/>
    <property type="match status" value="1"/>
</dbReference>
<dbReference type="GO" id="GO:0003677">
    <property type="term" value="F:DNA binding"/>
    <property type="evidence" value="ECO:0007669"/>
    <property type="project" value="UniProtKB-KW"/>
</dbReference>
<sequence length="115" mass="13312">MPVQPNDCPVELVFALLSGKWKIPIYRKLYISTEPVRYGELQRHIPSITKKMLTEQLRELEADGIVDRNVYPETPPKVEYSLTARGRSMIAFLDRMSDWGEEHILPDKSVVQNVE</sequence>
<reference evidence="5 6" key="1">
    <citation type="submission" date="2019-05" db="EMBL/GenBank/DDBJ databases">
        <title>We sequenced the genome of Paenibacillus hemerocallicola KCTC 33185 for further insight into its adaptation and study the phylogeny of Paenibacillus.</title>
        <authorList>
            <person name="Narsing Rao M.P."/>
        </authorList>
    </citation>
    <scope>NUCLEOTIDE SEQUENCE [LARGE SCALE GENOMIC DNA]</scope>
    <source>
        <strain evidence="5 6">KCTC 33185</strain>
    </source>
</reference>
<keyword evidence="2" id="KW-0238">DNA-binding</keyword>